<evidence type="ECO:0000313" key="1">
    <source>
        <dbReference type="EnsemblMetazoa" id="AMEC013130-PA"/>
    </source>
</evidence>
<evidence type="ECO:0000313" key="2">
    <source>
        <dbReference type="Proteomes" id="UP000075902"/>
    </source>
</evidence>
<reference evidence="2" key="1">
    <citation type="submission" date="2014-01" db="EMBL/GenBank/DDBJ databases">
        <title>The Genome Sequence of Anopheles melas CM1001059_A (V2).</title>
        <authorList>
            <consortium name="The Broad Institute Genomics Platform"/>
            <person name="Neafsey D.E."/>
            <person name="Besansky N."/>
            <person name="Howell P."/>
            <person name="Walton C."/>
            <person name="Young S.K."/>
            <person name="Zeng Q."/>
            <person name="Gargeya S."/>
            <person name="Fitzgerald M."/>
            <person name="Haas B."/>
            <person name="Abouelleil A."/>
            <person name="Allen A.W."/>
            <person name="Alvarado L."/>
            <person name="Arachchi H.M."/>
            <person name="Berlin A.M."/>
            <person name="Chapman S.B."/>
            <person name="Gainer-Dewar J."/>
            <person name="Goldberg J."/>
            <person name="Griggs A."/>
            <person name="Gujja S."/>
            <person name="Hansen M."/>
            <person name="Howarth C."/>
            <person name="Imamovic A."/>
            <person name="Ireland A."/>
            <person name="Larimer J."/>
            <person name="McCowan C."/>
            <person name="Murphy C."/>
            <person name="Pearson M."/>
            <person name="Poon T.W."/>
            <person name="Priest M."/>
            <person name="Roberts A."/>
            <person name="Saif S."/>
            <person name="Shea T."/>
            <person name="Sisk P."/>
            <person name="Sykes S."/>
            <person name="Wortman J."/>
            <person name="Nusbaum C."/>
            <person name="Birren B."/>
        </authorList>
    </citation>
    <scope>NUCLEOTIDE SEQUENCE [LARGE SCALE GENOMIC DNA]</scope>
    <source>
        <strain evidence="2">CM1001059</strain>
    </source>
</reference>
<proteinExistence type="predicted"/>
<dbReference type="EnsemblMetazoa" id="AMEC013130-RA">
    <property type="protein sequence ID" value="AMEC013130-PA"/>
    <property type="gene ID" value="AMEC013130"/>
</dbReference>
<name>A0A182U394_9DIPT</name>
<protein>
    <submittedName>
        <fullName evidence="1">Uncharacterized protein</fullName>
    </submittedName>
</protein>
<organism evidence="1 2">
    <name type="scientific">Anopheles melas</name>
    <dbReference type="NCBI Taxonomy" id="34690"/>
    <lineage>
        <taxon>Eukaryota</taxon>
        <taxon>Metazoa</taxon>
        <taxon>Ecdysozoa</taxon>
        <taxon>Arthropoda</taxon>
        <taxon>Hexapoda</taxon>
        <taxon>Insecta</taxon>
        <taxon>Pterygota</taxon>
        <taxon>Neoptera</taxon>
        <taxon>Endopterygota</taxon>
        <taxon>Diptera</taxon>
        <taxon>Nematocera</taxon>
        <taxon>Culicoidea</taxon>
        <taxon>Culicidae</taxon>
        <taxon>Anophelinae</taxon>
        <taxon>Anopheles</taxon>
    </lineage>
</organism>
<accession>A0A182U394</accession>
<dbReference type="Proteomes" id="UP000075902">
    <property type="component" value="Unassembled WGS sequence"/>
</dbReference>
<dbReference type="VEuPathDB" id="VectorBase:AMEC013130"/>
<keyword evidence="2" id="KW-1185">Reference proteome</keyword>
<reference evidence="1" key="2">
    <citation type="submission" date="2020-05" db="UniProtKB">
        <authorList>
            <consortium name="EnsemblMetazoa"/>
        </authorList>
    </citation>
    <scope>IDENTIFICATION</scope>
    <source>
        <strain evidence="1">CM1001059</strain>
    </source>
</reference>
<sequence length="204" mass="23073">MGRFTPVVVLYVLQAHLQYVLIALDRLSLGNELLVLGVLKVLLKAGQKPLERLLLRDQIVAPVAQFFLEPLIEPAQIRRTVPVQCHHLGPGWWTLAGVAEPEQIRRQEVGLLLLDLFLPCLDRFVLSQPLLTGLLVAQRIEQTHGIDFDHTTAEGVRGKLFGLELLLEEEEEIELRRLRVPGCEWRLFRADYSKTDNLSASATC</sequence>
<dbReference type="AlphaFoldDB" id="A0A182U394"/>